<dbReference type="GO" id="GO:0005886">
    <property type="term" value="C:plasma membrane"/>
    <property type="evidence" value="ECO:0007669"/>
    <property type="project" value="UniProtKB-SubCell"/>
</dbReference>
<proteinExistence type="inferred from homology"/>
<keyword evidence="11" id="KW-0282">Flagellum</keyword>
<dbReference type="AlphaFoldDB" id="A0A0A7RIQ9"/>
<dbReference type="PANTHER" id="PTHR35091:SF2">
    <property type="entry name" value="FLAGELLAR PROTEIN FLIL"/>
    <property type="match status" value="1"/>
</dbReference>
<protein>
    <recommendedName>
        <fullName evidence="10">Flagellar protein FliL</fullName>
    </recommendedName>
</protein>
<name>A0A0A7RIQ9_9LACO</name>
<keyword evidence="8 10" id="KW-1133">Transmembrane helix</keyword>
<keyword evidence="11" id="KW-0969">Cilium</keyword>
<evidence type="ECO:0000256" key="3">
    <source>
        <dbReference type="ARBA" id="ARBA00008281"/>
    </source>
</evidence>
<comment type="subcellular location">
    <subcellularLocation>
        <location evidence="2">Cell membrane</location>
        <topology evidence="2">Single-pass membrane protein</topology>
    </subcellularLocation>
</comment>
<evidence type="ECO:0000313" key="11">
    <source>
        <dbReference type="EMBL" id="AJA34494.1"/>
    </source>
</evidence>
<keyword evidence="7 10" id="KW-0283">Flagellar rotation</keyword>
<dbReference type="GO" id="GO:0071978">
    <property type="term" value="P:bacterial-type flagellum-dependent swarming motility"/>
    <property type="evidence" value="ECO:0007669"/>
    <property type="project" value="TreeGrafter"/>
</dbReference>
<evidence type="ECO:0000256" key="6">
    <source>
        <dbReference type="ARBA" id="ARBA00022692"/>
    </source>
</evidence>
<dbReference type="EMBL" id="KM886873">
    <property type="protein sequence ID" value="AJA34494.1"/>
    <property type="molecule type" value="Genomic_DNA"/>
</dbReference>
<evidence type="ECO:0000256" key="9">
    <source>
        <dbReference type="ARBA" id="ARBA00023136"/>
    </source>
</evidence>
<evidence type="ECO:0000256" key="10">
    <source>
        <dbReference type="RuleBase" id="RU364125"/>
    </source>
</evidence>
<reference evidence="11" key="1">
    <citation type="journal article" date="2014" name="Appl. Environ. Microbiol.">
        <title>Detection and genomic characterization of motility in Lactobacillus curvatus: confirmation of motility in a species outside the Lactobacillus salivarius clade.</title>
        <authorList>
            <person name="Cousin F.J."/>
            <person name="Lynch S.M."/>
            <person name="Harris H.M."/>
            <person name="McCann A."/>
            <person name="Lynch D.B."/>
            <person name="Neville B.A."/>
            <person name="Irisawa T."/>
            <person name="Okada S."/>
            <person name="Endo A."/>
            <person name="O'Toole P.W."/>
        </authorList>
    </citation>
    <scope>NUCLEOTIDE SEQUENCE</scope>
    <source>
        <strain evidence="11">DSM 20605</strain>
    </source>
</reference>
<comment type="similarity">
    <text evidence="3 10">Belongs to the FliL family.</text>
</comment>
<feature type="transmembrane region" description="Helical" evidence="10">
    <location>
        <begin position="16"/>
        <end position="38"/>
    </location>
</feature>
<dbReference type="Pfam" id="PF03748">
    <property type="entry name" value="FliL"/>
    <property type="match status" value="1"/>
</dbReference>
<dbReference type="OrthoDB" id="2296561at2"/>
<dbReference type="InterPro" id="IPR005503">
    <property type="entry name" value="FliL"/>
</dbReference>
<accession>A0A0A7RIQ9</accession>
<evidence type="ECO:0000256" key="1">
    <source>
        <dbReference type="ARBA" id="ARBA00002254"/>
    </source>
</evidence>
<dbReference type="GO" id="GO:0006935">
    <property type="term" value="P:chemotaxis"/>
    <property type="evidence" value="ECO:0007669"/>
    <property type="project" value="UniProtKB-KW"/>
</dbReference>
<keyword evidence="5 10" id="KW-0145">Chemotaxis</keyword>
<gene>
    <name evidence="11" type="primary">fliL</name>
</gene>
<evidence type="ECO:0000256" key="4">
    <source>
        <dbReference type="ARBA" id="ARBA00022475"/>
    </source>
</evidence>
<dbReference type="PANTHER" id="PTHR35091">
    <property type="entry name" value="FLAGELLAR PROTEIN FLIL"/>
    <property type="match status" value="1"/>
</dbReference>
<dbReference type="RefSeq" id="WP_010580545.1">
    <property type="nucleotide sequence ID" value="NZ_AHYZ01000084.1"/>
</dbReference>
<dbReference type="GO" id="GO:0009425">
    <property type="term" value="C:bacterial-type flagellum basal body"/>
    <property type="evidence" value="ECO:0007669"/>
    <property type="project" value="InterPro"/>
</dbReference>
<comment type="function">
    <text evidence="1 10">Controls the rotational direction of flagella during chemotaxis.</text>
</comment>
<evidence type="ECO:0000256" key="7">
    <source>
        <dbReference type="ARBA" id="ARBA00022779"/>
    </source>
</evidence>
<keyword evidence="9 10" id="KW-0472">Membrane</keyword>
<sequence length="161" mass="17527">MADEEKGKKKSRGKKWLIIIPVVLVLAVGGGFAGNYFASKYLGSSNKTEKKAKTGGISAGKEIYPMNKFLVNLSTDSSGSQKYISIKLSLVISKKDASAVKKNQALIRDSVINVLCQKKESDILSGQNAVPQLKQELISTINQNYGKNVVTEIFITDMVIQ</sequence>
<evidence type="ECO:0000256" key="8">
    <source>
        <dbReference type="ARBA" id="ARBA00022989"/>
    </source>
</evidence>
<keyword evidence="4 10" id="KW-1003">Cell membrane</keyword>
<organism evidence="11">
    <name type="scientific">Liquorilactobacillus vini DSM 20605</name>
    <dbReference type="NCBI Taxonomy" id="1133569"/>
    <lineage>
        <taxon>Bacteria</taxon>
        <taxon>Bacillati</taxon>
        <taxon>Bacillota</taxon>
        <taxon>Bacilli</taxon>
        <taxon>Lactobacillales</taxon>
        <taxon>Lactobacillaceae</taxon>
        <taxon>Liquorilactobacillus</taxon>
    </lineage>
</organism>
<evidence type="ECO:0000256" key="2">
    <source>
        <dbReference type="ARBA" id="ARBA00004162"/>
    </source>
</evidence>
<evidence type="ECO:0000256" key="5">
    <source>
        <dbReference type="ARBA" id="ARBA00022500"/>
    </source>
</evidence>
<keyword evidence="11" id="KW-0966">Cell projection</keyword>
<keyword evidence="6 10" id="KW-0812">Transmembrane</keyword>